<dbReference type="PRINTS" id="PR00037">
    <property type="entry name" value="HTHLACR"/>
</dbReference>
<dbReference type="Pfam" id="PF08220">
    <property type="entry name" value="HTH_DeoR"/>
    <property type="match status" value="1"/>
</dbReference>
<evidence type="ECO:0000313" key="8">
    <source>
        <dbReference type="EMBL" id="NDK89441.1"/>
    </source>
</evidence>
<gene>
    <name evidence="8" type="ORF">GYA93_07570</name>
</gene>
<dbReference type="InterPro" id="IPR018356">
    <property type="entry name" value="Tscrpt_reg_HTH_DeoR_CS"/>
</dbReference>
<dbReference type="Proteomes" id="UP000466307">
    <property type="component" value="Unassembled WGS sequence"/>
</dbReference>
<dbReference type="SUPFAM" id="SSF100950">
    <property type="entry name" value="NagB/RpiA/CoA transferase-like"/>
    <property type="match status" value="1"/>
</dbReference>
<dbReference type="InterPro" id="IPR037171">
    <property type="entry name" value="NagB/RpiA_transferase-like"/>
</dbReference>
<dbReference type="AlphaFoldDB" id="A0A7K3LN08"/>
<evidence type="ECO:0000256" key="2">
    <source>
        <dbReference type="ARBA" id="ARBA00022491"/>
    </source>
</evidence>
<feature type="domain" description="HTH deoR-type" evidence="7">
    <location>
        <begin position="3"/>
        <end position="58"/>
    </location>
</feature>
<dbReference type="InterPro" id="IPR036388">
    <property type="entry name" value="WH-like_DNA-bd_sf"/>
</dbReference>
<evidence type="ECO:0000256" key="6">
    <source>
        <dbReference type="ARBA" id="ARBA00024937"/>
    </source>
</evidence>
<dbReference type="InterPro" id="IPR014036">
    <property type="entry name" value="DeoR-like_C"/>
</dbReference>
<dbReference type="Pfam" id="PF00455">
    <property type="entry name" value="DeoRC"/>
    <property type="match status" value="1"/>
</dbReference>
<dbReference type="Gene3D" id="1.10.10.10">
    <property type="entry name" value="Winged helix-like DNA-binding domain superfamily/Winged helix DNA-binding domain"/>
    <property type="match status" value="1"/>
</dbReference>
<dbReference type="InterPro" id="IPR001034">
    <property type="entry name" value="DeoR_HTH"/>
</dbReference>
<dbReference type="SMART" id="SM01134">
    <property type="entry name" value="DeoRC"/>
    <property type="match status" value="1"/>
</dbReference>
<dbReference type="RefSeq" id="WP_053776528.1">
    <property type="nucleotide sequence ID" value="NZ_JAADZU010000017.1"/>
</dbReference>
<comment type="caution">
    <text evidence="8">The sequence shown here is derived from an EMBL/GenBank/DDBJ whole genome shotgun (WGS) entry which is preliminary data.</text>
</comment>
<dbReference type="EMBL" id="JAADZU010000017">
    <property type="protein sequence ID" value="NDK89441.1"/>
    <property type="molecule type" value="Genomic_DNA"/>
</dbReference>
<dbReference type="Gene3D" id="3.40.50.1360">
    <property type="match status" value="1"/>
</dbReference>
<proteinExistence type="predicted"/>
<keyword evidence="9" id="KW-1185">Reference proteome</keyword>
<name>A0A7K3LN08_9ACTN</name>
<keyword evidence="3" id="KW-0805">Transcription regulation</keyword>
<evidence type="ECO:0000259" key="7">
    <source>
        <dbReference type="PROSITE" id="PS51000"/>
    </source>
</evidence>
<dbReference type="SUPFAM" id="SSF46785">
    <property type="entry name" value="Winged helix' DNA-binding domain"/>
    <property type="match status" value="1"/>
</dbReference>
<dbReference type="GO" id="GO:0003700">
    <property type="term" value="F:DNA-binding transcription factor activity"/>
    <property type="evidence" value="ECO:0007669"/>
    <property type="project" value="InterPro"/>
</dbReference>
<dbReference type="GO" id="GO:0003677">
    <property type="term" value="F:DNA binding"/>
    <property type="evidence" value="ECO:0007669"/>
    <property type="project" value="UniProtKB-KW"/>
</dbReference>
<dbReference type="PANTHER" id="PTHR30363:SF4">
    <property type="entry name" value="GLYCEROL-3-PHOSPHATE REGULON REPRESSOR"/>
    <property type="match status" value="1"/>
</dbReference>
<evidence type="ECO:0000256" key="4">
    <source>
        <dbReference type="ARBA" id="ARBA00023125"/>
    </source>
</evidence>
<evidence type="ECO:0000256" key="5">
    <source>
        <dbReference type="ARBA" id="ARBA00023163"/>
    </source>
</evidence>
<keyword evidence="4" id="KW-0238">DNA-binding</keyword>
<dbReference type="PANTHER" id="PTHR30363">
    <property type="entry name" value="HTH-TYPE TRANSCRIPTIONAL REGULATOR SRLR-RELATED"/>
    <property type="match status" value="1"/>
</dbReference>
<evidence type="ECO:0000256" key="1">
    <source>
        <dbReference type="ARBA" id="ARBA00021390"/>
    </source>
</evidence>
<dbReference type="PROSITE" id="PS00894">
    <property type="entry name" value="HTH_DEOR_1"/>
    <property type="match status" value="1"/>
</dbReference>
<organism evidence="8 9">
    <name type="scientific">Gordonia desulfuricans</name>
    <dbReference type="NCBI Taxonomy" id="89051"/>
    <lineage>
        <taxon>Bacteria</taxon>
        <taxon>Bacillati</taxon>
        <taxon>Actinomycetota</taxon>
        <taxon>Actinomycetes</taxon>
        <taxon>Mycobacteriales</taxon>
        <taxon>Gordoniaceae</taxon>
        <taxon>Gordonia</taxon>
    </lineage>
</organism>
<dbReference type="PROSITE" id="PS51000">
    <property type="entry name" value="HTH_DEOR_2"/>
    <property type="match status" value="1"/>
</dbReference>
<evidence type="ECO:0000256" key="3">
    <source>
        <dbReference type="ARBA" id="ARBA00023015"/>
    </source>
</evidence>
<dbReference type="SMART" id="SM00420">
    <property type="entry name" value="HTH_DEOR"/>
    <property type="match status" value="1"/>
</dbReference>
<sequence>MYAEERQRAIAEKVSTQGRASVSDLAEQFDVTGETVRRDLAILERGGHLTRVHGGAVRPDLAQIGDEQGVAERASASSAEKAAIGQAAVRFLPPDGGSVIVDAGTTTYQVALRVPPQRRLTLVTNSIPVSAVMTALPDCTLQLIGGRVRGVTQAAVGAEAVSRLERIRASVAFIGANGLSEGLGLSTPDPEEAAVKSAMVRAARQVVVLADSSKIGREDFISFADLDEIDVLVTDAGIDAAFSAVLAAHGIEVVIA</sequence>
<protein>
    <recommendedName>
        <fullName evidence="1">Lactose phosphotransferase system repressor</fullName>
    </recommendedName>
</protein>
<dbReference type="InterPro" id="IPR036390">
    <property type="entry name" value="WH_DNA-bd_sf"/>
</dbReference>
<keyword evidence="5" id="KW-0804">Transcription</keyword>
<evidence type="ECO:0000313" key="9">
    <source>
        <dbReference type="Proteomes" id="UP000466307"/>
    </source>
</evidence>
<dbReference type="InterPro" id="IPR050313">
    <property type="entry name" value="Carb_Metab_HTH_regulators"/>
</dbReference>
<accession>A0A7K3LN08</accession>
<keyword evidence="2" id="KW-0678">Repressor</keyword>
<comment type="function">
    <text evidence="6">Repressor of the lactose catabolism operon. Galactose-6-phosphate is the inducer.</text>
</comment>
<reference evidence="8 9" key="1">
    <citation type="submission" date="2020-01" db="EMBL/GenBank/DDBJ databases">
        <title>Investigation of new actinobacteria for the biodesulphurisation of diesel fuel.</title>
        <authorList>
            <person name="Athi Narayanan S.M."/>
        </authorList>
    </citation>
    <scope>NUCLEOTIDE SEQUENCE [LARGE SCALE GENOMIC DNA]</scope>
    <source>
        <strain evidence="8 9">213E</strain>
    </source>
</reference>